<dbReference type="RefSeq" id="WP_259628875.1">
    <property type="nucleotide sequence ID" value="NZ_JANYMP010000032.1"/>
</dbReference>
<evidence type="ECO:0000313" key="3">
    <source>
        <dbReference type="Proteomes" id="UP001141259"/>
    </source>
</evidence>
<proteinExistence type="predicted"/>
<keyword evidence="1" id="KW-0812">Transmembrane</keyword>
<protein>
    <recommendedName>
        <fullName evidence="4">YGGT family protein</fullName>
    </recommendedName>
</protein>
<feature type="transmembrane region" description="Helical" evidence="1">
    <location>
        <begin position="80"/>
        <end position="102"/>
    </location>
</feature>
<gene>
    <name evidence="2" type="ORF">NZH93_41780</name>
</gene>
<sequence length="106" mass="11123">MAENQTSAGHGVRAKVVGAVTVAVGWAGLAIALVLVAHVVLTVGKANPDNGITSTIRVLAEPLSLGFHDLFAPQDPTLGVIVNFGIAALFWLFARSLVLRLVRRLD</sequence>
<keyword evidence="1" id="KW-1133">Transmembrane helix</keyword>
<keyword evidence="1" id="KW-0472">Membrane</keyword>
<dbReference type="Proteomes" id="UP001141259">
    <property type="component" value="Unassembled WGS sequence"/>
</dbReference>
<evidence type="ECO:0000256" key="1">
    <source>
        <dbReference type="SAM" id="Phobius"/>
    </source>
</evidence>
<comment type="caution">
    <text evidence="2">The sequence shown here is derived from an EMBL/GenBank/DDBJ whole genome shotgun (WGS) entry which is preliminary data.</text>
</comment>
<keyword evidence="3" id="KW-1185">Reference proteome</keyword>
<evidence type="ECO:0008006" key="4">
    <source>
        <dbReference type="Google" id="ProtNLM"/>
    </source>
</evidence>
<evidence type="ECO:0000313" key="2">
    <source>
        <dbReference type="EMBL" id="MCS7483416.1"/>
    </source>
</evidence>
<name>A0A9X2VVI8_9PSEU</name>
<feature type="transmembrane region" description="Helical" evidence="1">
    <location>
        <begin position="16"/>
        <end position="41"/>
    </location>
</feature>
<accession>A0A9X2VVI8</accession>
<dbReference type="AlphaFoldDB" id="A0A9X2VVI8"/>
<reference evidence="2" key="1">
    <citation type="submission" date="2022-08" db="EMBL/GenBank/DDBJ databases">
        <authorList>
            <person name="Tistechok S."/>
            <person name="Samborskyy M."/>
            <person name="Roman I."/>
        </authorList>
    </citation>
    <scope>NUCLEOTIDE SEQUENCE</scope>
    <source>
        <strain evidence="2">DSM 103496</strain>
    </source>
</reference>
<dbReference type="EMBL" id="JANYMP010000032">
    <property type="protein sequence ID" value="MCS7483416.1"/>
    <property type="molecule type" value="Genomic_DNA"/>
</dbReference>
<organism evidence="2 3">
    <name type="scientific">Umezawaea endophytica</name>
    <dbReference type="NCBI Taxonomy" id="1654476"/>
    <lineage>
        <taxon>Bacteria</taxon>
        <taxon>Bacillati</taxon>
        <taxon>Actinomycetota</taxon>
        <taxon>Actinomycetes</taxon>
        <taxon>Pseudonocardiales</taxon>
        <taxon>Pseudonocardiaceae</taxon>
        <taxon>Umezawaea</taxon>
    </lineage>
</organism>